<dbReference type="FunFam" id="1.10.510.10:FF:000571">
    <property type="entry name" value="Maternal embryonic leucine zipper kinase"/>
    <property type="match status" value="1"/>
</dbReference>
<feature type="binding site" evidence="7">
    <location>
        <position position="621"/>
    </location>
    <ligand>
        <name>ATP</name>
        <dbReference type="ChEBI" id="CHEBI:30616"/>
    </ligand>
</feature>
<evidence type="ECO:0000256" key="2">
    <source>
        <dbReference type="ARBA" id="ARBA00022553"/>
    </source>
</evidence>
<dbReference type="PROSITE" id="PS00108">
    <property type="entry name" value="PROTEIN_KINASE_ST"/>
    <property type="match status" value="1"/>
</dbReference>
<keyword evidence="9" id="KW-1133">Transmembrane helix</keyword>
<dbReference type="InterPro" id="IPR000998">
    <property type="entry name" value="MAM_dom"/>
</dbReference>
<dbReference type="PROSITE" id="PS00107">
    <property type="entry name" value="PROTEIN_KINASE_ATP"/>
    <property type="match status" value="1"/>
</dbReference>
<dbReference type="InterPro" id="IPR008271">
    <property type="entry name" value="Ser/Thr_kinase_AS"/>
</dbReference>
<feature type="compositionally biased region" description="Basic and acidic residues" evidence="8">
    <location>
        <begin position="876"/>
        <end position="887"/>
    </location>
</feature>
<feature type="compositionally biased region" description="Pro residues" evidence="8">
    <location>
        <begin position="549"/>
        <end position="566"/>
    </location>
</feature>
<evidence type="ECO:0000256" key="9">
    <source>
        <dbReference type="SAM" id="Phobius"/>
    </source>
</evidence>
<dbReference type="InterPro" id="IPR000719">
    <property type="entry name" value="Prot_kinase_dom"/>
</dbReference>
<dbReference type="GO" id="GO:0004674">
    <property type="term" value="F:protein serine/threonine kinase activity"/>
    <property type="evidence" value="ECO:0007669"/>
    <property type="project" value="UniProtKB-KW"/>
</dbReference>
<keyword evidence="1" id="KW-0723">Serine/threonine-protein kinase</keyword>
<evidence type="ECO:0000259" key="13">
    <source>
        <dbReference type="PROSITE" id="PS51285"/>
    </source>
</evidence>
<keyword evidence="4 7" id="KW-0547">Nucleotide-binding</keyword>
<name>A0A8J2X1U8_9STRA</name>
<feature type="chain" id="PRO_5035152005" description="Protein kinase domain-containing protein" evidence="10">
    <location>
        <begin position="19"/>
        <end position="1040"/>
    </location>
</feature>
<accession>A0A8J2X1U8</accession>
<feature type="compositionally biased region" description="Low complexity" evidence="8">
    <location>
        <begin position="396"/>
        <end position="407"/>
    </location>
</feature>
<dbReference type="SMART" id="SM00220">
    <property type="entry name" value="S_TKc"/>
    <property type="match status" value="1"/>
</dbReference>
<keyword evidence="5" id="KW-0418">Kinase</keyword>
<feature type="region of interest" description="Disordered" evidence="8">
    <location>
        <begin position="844"/>
        <end position="887"/>
    </location>
</feature>
<keyword evidence="2" id="KW-0597">Phosphoprotein</keyword>
<dbReference type="Proteomes" id="UP000789595">
    <property type="component" value="Unassembled WGS sequence"/>
</dbReference>
<feature type="compositionally biased region" description="Low complexity" evidence="8">
    <location>
        <begin position="567"/>
        <end position="577"/>
    </location>
</feature>
<dbReference type="Gene3D" id="2.60.120.200">
    <property type="match status" value="1"/>
</dbReference>
<dbReference type="InterPro" id="IPR011009">
    <property type="entry name" value="Kinase-like_dom_sf"/>
</dbReference>
<dbReference type="SUPFAM" id="SSF56112">
    <property type="entry name" value="Protein kinase-like (PK-like)"/>
    <property type="match status" value="1"/>
</dbReference>
<feature type="signal peptide" evidence="10">
    <location>
        <begin position="1"/>
        <end position="18"/>
    </location>
</feature>
<sequence>MARARQLALVALVGLAVAQDPTPRPTPAPTTARPTTAAPSTARPTTPQPTTAAPSTARPTTAAPTTAKPTTARPTTAEPTAAPSEVPTNVPTGMPTPKPTTAVPTTAAPTLYCRVADLEAQWPLAVSFEVSDGGEGWGDWKGGEFYDIVEDDFVCLGGFERCWSRSDTSKADGLETGALESSEGPDQPWAFVRCDNSGTFRSNQMADNAYPSKVFRLDSPTYPSSLGDWLWPPSCEVALGFAYMMYGADLGTLQVTVTGCWTYDCVDENDYTEVELWSVSGDNPARVWEEAVVHLPPGTSYVSFVATTGSGALSDFALDSIRMFDFHPTAAPTVTPKPSSNPTEFPSVPPTFAPTTFIPPSPAPSISPEPTTPMPSTASPTTSPAPSPKPSPAPTAAPTSLKSSKKSSSNNSLLYIIIIVCVAAAALICCCVAFMWRRPRTQVKRANLDSEDTKEADVELGRLDTAWGVDGDAELLLDDPQDSLGGVLDDASGWPADVLAFARRGSEIDQIRKDAQSQSDRGRLRTPPKSPDDWEVYDNQLRGARATPRGPPPPPPPPPPGPPPDTPSSTNSRPPSTAKRRASTKVGDFEVTHVIGKGAFGRVLLATKTAGTEHGRAFAVKVLDKEVVRNTGQAAHTRAERQTLASLRHPFVVRLRYAFQSRARLYLVTDFYAGGSLERHLDDAHPTGLGDPRTLYYGAELVCALRHCHAAGVVHRDLKPGNVLLDSRGDVALTDFGLCALGVHEDGAPLRSFCGTVTYMAPELLVGHAYGTSVDWWALGALIFEMASGRPPFEDQNRRRMFYAILHLPPPFPLDFSNELIELLTNLLEKRPERRFGVKRLTTVEEPPSDETPPQRTGLLGRMMGKTNSDTTTVGVDRDSSDMHRGEDEIKHQKYFEAIDWEALEQRRLPPPWVPALEHAADIAYVPRRVTDRRAASIADEFHDSDAAAQPQTSREARISRQTASLAGDDEEIRRLRSNNAWKDFSFSAPPRGETVAETKRPDPVPTPRAPSGDVVKKSEAPLVPRPPSPPPPDLVSEEL</sequence>
<dbReference type="PROSITE" id="PS50011">
    <property type="entry name" value="PROTEIN_KINASE_DOM"/>
    <property type="match status" value="1"/>
</dbReference>
<feature type="domain" description="AGC-kinase C-terminal" evidence="13">
    <location>
        <begin position="897"/>
        <end position="997"/>
    </location>
</feature>
<dbReference type="Pfam" id="PF00069">
    <property type="entry name" value="Pkinase"/>
    <property type="match status" value="1"/>
</dbReference>
<dbReference type="InterPro" id="IPR017441">
    <property type="entry name" value="Protein_kinase_ATP_BS"/>
</dbReference>
<feature type="region of interest" description="Disordered" evidence="8">
    <location>
        <begin position="510"/>
        <end position="585"/>
    </location>
</feature>
<evidence type="ECO:0000256" key="3">
    <source>
        <dbReference type="ARBA" id="ARBA00022679"/>
    </source>
</evidence>
<dbReference type="AlphaFoldDB" id="A0A8J2X1U8"/>
<evidence type="ECO:0000256" key="5">
    <source>
        <dbReference type="ARBA" id="ARBA00022777"/>
    </source>
</evidence>
<proteinExistence type="predicted"/>
<evidence type="ECO:0008006" key="16">
    <source>
        <dbReference type="Google" id="ProtNLM"/>
    </source>
</evidence>
<evidence type="ECO:0000256" key="10">
    <source>
        <dbReference type="SAM" id="SignalP"/>
    </source>
</evidence>
<feature type="transmembrane region" description="Helical" evidence="9">
    <location>
        <begin position="413"/>
        <end position="436"/>
    </location>
</feature>
<evidence type="ECO:0000313" key="15">
    <source>
        <dbReference type="Proteomes" id="UP000789595"/>
    </source>
</evidence>
<organism evidence="14 15">
    <name type="scientific">Pelagomonas calceolata</name>
    <dbReference type="NCBI Taxonomy" id="35677"/>
    <lineage>
        <taxon>Eukaryota</taxon>
        <taxon>Sar</taxon>
        <taxon>Stramenopiles</taxon>
        <taxon>Ochrophyta</taxon>
        <taxon>Pelagophyceae</taxon>
        <taxon>Pelagomonadales</taxon>
        <taxon>Pelagomonadaceae</taxon>
        <taxon>Pelagomonas</taxon>
    </lineage>
</organism>
<dbReference type="PROSITE" id="PS50060">
    <property type="entry name" value="MAM_2"/>
    <property type="match status" value="1"/>
</dbReference>
<dbReference type="Gene3D" id="3.30.200.20">
    <property type="entry name" value="Phosphorylase Kinase, domain 1"/>
    <property type="match status" value="1"/>
</dbReference>
<feature type="compositionally biased region" description="Pro residues" evidence="8">
    <location>
        <begin position="1024"/>
        <end position="1034"/>
    </location>
</feature>
<feature type="region of interest" description="Disordered" evidence="8">
    <location>
        <begin position="941"/>
        <end position="1040"/>
    </location>
</feature>
<feature type="compositionally biased region" description="Low complexity" evidence="8">
    <location>
        <begin position="29"/>
        <end position="83"/>
    </location>
</feature>
<dbReference type="OrthoDB" id="63267at2759"/>
<feature type="compositionally biased region" description="Pro residues" evidence="8">
    <location>
        <begin position="347"/>
        <end position="373"/>
    </location>
</feature>
<dbReference type="PANTHER" id="PTHR24351">
    <property type="entry name" value="RIBOSOMAL PROTEIN S6 KINASE"/>
    <property type="match status" value="1"/>
</dbReference>
<keyword evidence="10" id="KW-0732">Signal</keyword>
<dbReference type="InterPro" id="IPR013320">
    <property type="entry name" value="ConA-like_dom_sf"/>
</dbReference>
<keyword evidence="9" id="KW-0472">Membrane</keyword>
<evidence type="ECO:0000256" key="8">
    <source>
        <dbReference type="SAM" id="MobiDB-lite"/>
    </source>
</evidence>
<dbReference type="InterPro" id="IPR000961">
    <property type="entry name" value="AGC-kinase_C"/>
</dbReference>
<dbReference type="EMBL" id="CAKKNE010000005">
    <property type="protein sequence ID" value="CAH0376795.1"/>
    <property type="molecule type" value="Genomic_DNA"/>
</dbReference>
<evidence type="ECO:0000256" key="6">
    <source>
        <dbReference type="ARBA" id="ARBA00022840"/>
    </source>
</evidence>
<evidence type="ECO:0000259" key="12">
    <source>
        <dbReference type="PROSITE" id="PS50060"/>
    </source>
</evidence>
<feature type="compositionally biased region" description="Basic and acidic residues" evidence="8">
    <location>
        <begin position="510"/>
        <end position="523"/>
    </location>
</feature>
<keyword evidence="6 7" id="KW-0067">ATP-binding</keyword>
<feature type="domain" description="Protein kinase" evidence="11">
    <location>
        <begin position="589"/>
        <end position="849"/>
    </location>
</feature>
<keyword evidence="15" id="KW-1185">Reference proteome</keyword>
<evidence type="ECO:0000313" key="14">
    <source>
        <dbReference type="EMBL" id="CAH0376795.1"/>
    </source>
</evidence>
<dbReference type="CDD" id="cd05123">
    <property type="entry name" value="STKc_AGC"/>
    <property type="match status" value="1"/>
</dbReference>
<gene>
    <name evidence="14" type="ORF">PECAL_5P13870</name>
</gene>
<dbReference type="GO" id="GO:0016020">
    <property type="term" value="C:membrane"/>
    <property type="evidence" value="ECO:0007669"/>
    <property type="project" value="InterPro"/>
</dbReference>
<feature type="compositionally biased region" description="Pro residues" evidence="8">
    <location>
        <begin position="383"/>
        <end position="395"/>
    </location>
</feature>
<feature type="compositionally biased region" description="Polar residues" evidence="8">
    <location>
        <begin position="950"/>
        <end position="965"/>
    </location>
</feature>
<keyword evidence="3" id="KW-0808">Transferase</keyword>
<reference evidence="14" key="1">
    <citation type="submission" date="2021-11" db="EMBL/GenBank/DDBJ databases">
        <authorList>
            <consortium name="Genoscope - CEA"/>
            <person name="William W."/>
        </authorList>
    </citation>
    <scope>NUCLEOTIDE SEQUENCE</scope>
</reference>
<evidence type="ECO:0000256" key="1">
    <source>
        <dbReference type="ARBA" id="ARBA00022527"/>
    </source>
</evidence>
<dbReference type="Pfam" id="PF00629">
    <property type="entry name" value="MAM"/>
    <property type="match status" value="1"/>
</dbReference>
<evidence type="ECO:0000256" key="7">
    <source>
        <dbReference type="PROSITE-ProRule" id="PRU10141"/>
    </source>
</evidence>
<dbReference type="Gene3D" id="1.10.510.10">
    <property type="entry name" value="Transferase(Phosphotransferase) domain 1"/>
    <property type="match status" value="1"/>
</dbReference>
<protein>
    <recommendedName>
        <fullName evidence="16">Protein kinase domain-containing protein</fullName>
    </recommendedName>
</protein>
<evidence type="ECO:0000259" key="11">
    <source>
        <dbReference type="PROSITE" id="PS50011"/>
    </source>
</evidence>
<keyword evidence="9" id="KW-0812">Transmembrane</keyword>
<feature type="domain" description="MAM" evidence="12">
    <location>
        <begin position="124"/>
        <end position="325"/>
    </location>
</feature>
<dbReference type="InterPro" id="IPR045270">
    <property type="entry name" value="STKc_AGC"/>
</dbReference>
<comment type="caution">
    <text evidence="14">The sequence shown here is derived from an EMBL/GenBank/DDBJ whole genome shotgun (WGS) entry which is preliminary data.</text>
</comment>
<dbReference type="SUPFAM" id="SSF49899">
    <property type="entry name" value="Concanavalin A-like lectins/glucanases"/>
    <property type="match status" value="1"/>
</dbReference>
<feature type="region of interest" description="Disordered" evidence="8">
    <location>
        <begin position="333"/>
        <end position="407"/>
    </location>
</feature>
<evidence type="ECO:0000256" key="4">
    <source>
        <dbReference type="ARBA" id="ARBA00022741"/>
    </source>
</evidence>
<dbReference type="GO" id="GO:0005524">
    <property type="term" value="F:ATP binding"/>
    <property type="evidence" value="ECO:0007669"/>
    <property type="project" value="UniProtKB-UniRule"/>
</dbReference>
<dbReference type="PROSITE" id="PS51285">
    <property type="entry name" value="AGC_KINASE_CTER"/>
    <property type="match status" value="1"/>
</dbReference>
<feature type="region of interest" description="Disordered" evidence="8">
    <location>
        <begin position="18"/>
        <end position="103"/>
    </location>
</feature>